<protein>
    <recommendedName>
        <fullName evidence="1">RelA/SpoT domain-containing protein</fullName>
    </recommendedName>
</protein>
<dbReference type="CDD" id="cd05399">
    <property type="entry name" value="NT_Rel-Spo_like"/>
    <property type="match status" value="1"/>
</dbReference>
<organism evidence="2">
    <name type="scientific">Candidatus Tisiphia endosymbiont of Sergentomyia squamirostris</name>
    <dbReference type="NCBI Taxonomy" id="3113639"/>
    <lineage>
        <taxon>Bacteria</taxon>
        <taxon>Pseudomonadati</taxon>
        <taxon>Pseudomonadota</taxon>
        <taxon>Alphaproteobacteria</taxon>
        <taxon>Rickettsiales</taxon>
        <taxon>Rickettsiaceae</taxon>
        <taxon>Rickettsieae</taxon>
        <taxon>Candidatus Tisiphia</taxon>
    </lineage>
</organism>
<evidence type="ECO:0000259" key="1">
    <source>
        <dbReference type="SMART" id="SM00954"/>
    </source>
</evidence>
<dbReference type="AlphaFoldDB" id="A0AAT9GAK5"/>
<name>A0AAT9GAK5_9RICK</name>
<gene>
    <name evidence="2" type="ORF">DMENIID0002_14250</name>
</gene>
<reference evidence="2" key="1">
    <citation type="submission" date="2024-01" db="EMBL/GenBank/DDBJ databases">
        <title>Sequencing the genomes of a sandfly, Sergentomyia squamirostris, and its two endosymbionts.</title>
        <authorList>
            <person name="Itokawa K."/>
            <person name="Sanjoba C."/>
        </authorList>
    </citation>
    <scope>NUCLEOTIDE SEQUENCE</scope>
    <source>
        <strain evidence="2">RiSSQ</strain>
    </source>
</reference>
<feature type="domain" description="RelA/SpoT" evidence="1">
    <location>
        <begin position="31"/>
        <end position="141"/>
    </location>
</feature>
<dbReference type="InterPro" id="IPR043519">
    <property type="entry name" value="NT_sf"/>
</dbReference>
<proteinExistence type="predicted"/>
<sequence>MQGSTTNDLRNIIANISANLRRNGIKVEIQYRLKDPYSALKKTLRKNIEVKELTDLIGFRIIVDKQYDCYEVLTTLYNIYSVHMGKTKDYIANPKDNDRSLHLVLIADIYDRNIEIQIRTRRMHNIAEFGIAKHEEYKKTQEEKLRKLFYEEKVNTVAINTEINKAYDIFNQFNWTISKLIAYEQAIENLWHKFQKDS</sequence>
<dbReference type="InterPro" id="IPR007685">
    <property type="entry name" value="RelA_SpoT"/>
</dbReference>
<dbReference type="SUPFAM" id="SSF81301">
    <property type="entry name" value="Nucleotidyltransferase"/>
    <property type="match status" value="1"/>
</dbReference>
<dbReference type="Pfam" id="PF04607">
    <property type="entry name" value="RelA_SpoT"/>
    <property type="match status" value="1"/>
</dbReference>
<dbReference type="PANTHER" id="PTHR21262">
    <property type="entry name" value="GUANOSINE-3',5'-BIS DIPHOSPHATE 3'-PYROPHOSPHOHYDROLASE"/>
    <property type="match status" value="1"/>
</dbReference>
<dbReference type="Gene3D" id="3.30.460.10">
    <property type="entry name" value="Beta Polymerase, domain 2"/>
    <property type="match status" value="1"/>
</dbReference>
<dbReference type="EMBL" id="AP029170">
    <property type="protein sequence ID" value="BFD46779.1"/>
    <property type="molecule type" value="Genomic_DNA"/>
</dbReference>
<dbReference type="PANTHER" id="PTHR21262:SF31">
    <property type="entry name" value="GTP PYROPHOSPHOKINASE"/>
    <property type="match status" value="1"/>
</dbReference>
<dbReference type="SMART" id="SM00954">
    <property type="entry name" value="RelA_SpoT"/>
    <property type="match status" value="1"/>
</dbReference>
<dbReference type="GO" id="GO:0005886">
    <property type="term" value="C:plasma membrane"/>
    <property type="evidence" value="ECO:0007669"/>
    <property type="project" value="TreeGrafter"/>
</dbReference>
<dbReference type="GO" id="GO:0015969">
    <property type="term" value="P:guanosine tetraphosphate metabolic process"/>
    <property type="evidence" value="ECO:0007669"/>
    <property type="project" value="InterPro"/>
</dbReference>
<evidence type="ECO:0000313" key="2">
    <source>
        <dbReference type="EMBL" id="BFD46779.1"/>
    </source>
</evidence>
<accession>A0AAT9GAK5</accession>